<evidence type="ECO:0000259" key="1">
    <source>
        <dbReference type="Pfam" id="PF09983"/>
    </source>
</evidence>
<dbReference type="InterPro" id="IPR024534">
    <property type="entry name" value="JetD_C"/>
</dbReference>
<gene>
    <name evidence="2" type="ORF">BE04_17750</name>
</gene>
<feature type="domain" description="Wadjet protein JetD C-terminal" evidence="1">
    <location>
        <begin position="192"/>
        <end position="265"/>
    </location>
</feature>
<comment type="caution">
    <text evidence="2">The sequence shown here is derived from an EMBL/GenBank/DDBJ whole genome shotgun (WGS) entry which is preliminary data.</text>
</comment>
<proteinExistence type="predicted"/>
<dbReference type="Proteomes" id="UP000075604">
    <property type="component" value="Unassembled WGS sequence"/>
</dbReference>
<dbReference type="Pfam" id="PF09983">
    <property type="entry name" value="JetD_C"/>
    <property type="match status" value="1"/>
</dbReference>
<evidence type="ECO:0000313" key="2">
    <source>
        <dbReference type="EMBL" id="KYF60131.1"/>
    </source>
</evidence>
<dbReference type="EMBL" id="JELX01001056">
    <property type="protein sequence ID" value="KYF60131.1"/>
    <property type="molecule type" value="Genomic_DNA"/>
</dbReference>
<organism evidence="2 3">
    <name type="scientific">Sorangium cellulosum</name>
    <name type="common">Polyangium cellulosum</name>
    <dbReference type="NCBI Taxonomy" id="56"/>
    <lineage>
        <taxon>Bacteria</taxon>
        <taxon>Pseudomonadati</taxon>
        <taxon>Myxococcota</taxon>
        <taxon>Polyangia</taxon>
        <taxon>Polyangiales</taxon>
        <taxon>Polyangiaceae</taxon>
        <taxon>Sorangium</taxon>
    </lineage>
</organism>
<name>A0A150PWF3_SORCE</name>
<protein>
    <recommendedName>
        <fullName evidence="1">Wadjet protein JetD C-terminal domain-containing protein</fullName>
    </recommendedName>
</protein>
<accession>A0A150PWF3</accession>
<dbReference type="GO" id="GO:0005694">
    <property type="term" value="C:chromosome"/>
    <property type="evidence" value="ECO:0007669"/>
    <property type="project" value="InterPro"/>
</dbReference>
<sequence length="330" mass="37327">MWGEEQARLALLELWATGKLRRRSSQGAVWSHLAGLPWTRRTGRRDEVALVETQREEVRALLDRVWPGWAEALEELRAAGLPVDERGWHRLKDRERAERLPRALPPRLNQRTATAAVAARSKAGLTEARREALGGVEVTRDGLVRLRPHAGLAVRRGDGEAELDVEVVVRLLGELVVTERALRDGTRLHGERPAAILLVENVGAYLDLTPPQGWLVALVPGWDTATVRVFLDELDPRREVPVVHFGDLDPNGVRIARHLRALRPDLRWAIPELWAEYLEERALRGEWPEDLDVAGEPALVRELYARGLWLEQEVIVLDPRLAEALEGYLR</sequence>
<dbReference type="InterPro" id="IPR036078">
    <property type="entry name" value="Spo11/TopoVI_A_sf"/>
</dbReference>
<dbReference type="GO" id="GO:0003677">
    <property type="term" value="F:DNA binding"/>
    <property type="evidence" value="ECO:0007669"/>
    <property type="project" value="InterPro"/>
</dbReference>
<dbReference type="AlphaFoldDB" id="A0A150PWF3"/>
<dbReference type="SUPFAM" id="SSF56726">
    <property type="entry name" value="DNA topoisomerase IV, alpha subunit"/>
    <property type="match status" value="1"/>
</dbReference>
<reference evidence="2 3" key="1">
    <citation type="submission" date="2014-02" db="EMBL/GenBank/DDBJ databases">
        <title>The small core and large imbalanced accessory genome model reveals a collaborative survival strategy of Sorangium cellulosum strains in nature.</title>
        <authorList>
            <person name="Han K."/>
            <person name="Peng R."/>
            <person name="Blom J."/>
            <person name="Li Y.-Z."/>
        </authorList>
    </citation>
    <scope>NUCLEOTIDE SEQUENCE [LARGE SCALE GENOMIC DNA]</scope>
    <source>
        <strain evidence="2 3">So0157-18</strain>
    </source>
</reference>
<evidence type="ECO:0000313" key="3">
    <source>
        <dbReference type="Proteomes" id="UP000075604"/>
    </source>
</evidence>